<feature type="compositionally biased region" description="Polar residues" evidence="1">
    <location>
        <begin position="7"/>
        <end position="24"/>
    </location>
</feature>
<organism evidence="2 3">
    <name type="scientific">Araneus ventricosus</name>
    <name type="common">Orbweaver spider</name>
    <name type="synonym">Epeira ventricosa</name>
    <dbReference type="NCBI Taxonomy" id="182803"/>
    <lineage>
        <taxon>Eukaryota</taxon>
        <taxon>Metazoa</taxon>
        <taxon>Ecdysozoa</taxon>
        <taxon>Arthropoda</taxon>
        <taxon>Chelicerata</taxon>
        <taxon>Arachnida</taxon>
        <taxon>Araneae</taxon>
        <taxon>Araneomorphae</taxon>
        <taxon>Entelegynae</taxon>
        <taxon>Araneoidea</taxon>
        <taxon>Araneidae</taxon>
        <taxon>Araneus</taxon>
    </lineage>
</organism>
<reference evidence="2 3" key="1">
    <citation type="journal article" date="2019" name="Sci. Rep.">
        <title>Orb-weaving spider Araneus ventricosus genome elucidates the spidroin gene catalogue.</title>
        <authorList>
            <person name="Kono N."/>
            <person name="Nakamura H."/>
            <person name="Ohtoshi R."/>
            <person name="Moran D.A.P."/>
            <person name="Shinohara A."/>
            <person name="Yoshida Y."/>
            <person name="Fujiwara M."/>
            <person name="Mori M."/>
            <person name="Tomita M."/>
            <person name="Arakawa K."/>
        </authorList>
    </citation>
    <scope>NUCLEOTIDE SEQUENCE [LARGE SCALE GENOMIC DNA]</scope>
</reference>
<gene>
    <name evidence="2" type="ORF">AVEN_209882_1</name>
</gene>
<sequence length="96" mass="10956">MKVILQKKSQPPQNRNKVWVKSTSSTVEHENTISSRKQQLSRKPIPKVNNRDYADVSILIVFKSDNEIVIAEIEVLFEDVLNQRFSTCDKLTPGGT</sequence>
<feature type="region of interest" description="Disordered" evidence="1">
    <location>
        <begin position="1"/>
        <end position="24"/>
    </location>
</feature>
<dbReference type="Proteomes" id="UP000499080">
    <property type="component" value="Unassembled WGS sequence"/>
</dbReference>
<keyword evidence="3" id="KW-1185">Reference proteome</keyword>
<evidence type="ECO:0000256" key="1">
    <source>
        <dbReference type="SAM" id="MobiDB-lite"/>
    </source>
</evidence>
<name>A0A4Y2MC32_ARAVE</name>
<dbReference type="AlphaFoldDB" id="A0A4Y2MC32"/>
<comment type="caution">
    <text evidence="2">The sequence shown here is derived from an EMBL/GenBank/DDBJ whole genome shotgun (WGS) entry which is preliminary data.</text>
</comment>
<evidence type="ECO:0000313" key="2">
    <source>
        <dbReference type="EMBL" id="GBN24678.1"/>
    </source>
</evidence>
<protein>
    <submittedName>
        <fullName evidence="2">Uncharacterized protein</fullName>
    </submittedName>
</protein>
<proteinExistence type="predicted"/>
<evidence type="ECO:0000313" key="3">
    <source>
        <dbReference type="Proteomes" id="UP000499080"/>
    </source>
</evidence>
<dbReference type="EMBL" id="BGPR01007152">
    <property type="protein sequence ID" value="GBN24678.1"/>
    <property type="molecule type" value="Genomic_DNA"/>
</dbReference>
<accession>A0A4Y2MC32</accession>